<reference evidence="4 5" key="1">
    <citation type="submission" date="2011-04" db="EMBL/GenBank/DDBJ databases">
        <title>Complete sequence of Cellulomonas fimi ATCC 484.</title>
        <authorList>
            <consortium name="US DOE Joint Genome Institute"/>
            <person name="Lucas S."/>
            <person name="Han J."/>
            <person name="Lapidus A."/>
            <person name="Cheng J.-F."/>
            <person name="Goodwin L."/>
            <person name="Pitluck S."/>
            <person name="Peters L."/>
            <person name="Chertkov O."/>
            <person name="Detter J.C."/>
            <person name="Han C."/>
            <person name="Tapia R."/>
            <person name="Land M."/>
            <person name="Hauser L."/>
            <person name="Kyrpides N."/>
            <person name="Ivanova N."/>
            <person name="Ovchinnikova G."/>
            <person name="Pagani I."/>
            <person name="Mead D."/>
            <person name="Brumm P."/>
            <person name="Woyke T."/>
        </authorList>
    </citation>
    <scope>NUCLEOTIDE SEQUENCE [LARGE SCALE GENOMIC DNA]</scope>
    <source>
        <strain evidence="5">ATCC 484 / DSM 20113 / JCM 1341 / NBRC 15513 / NCIMB 8980 / NCTC 7547</strain>
    </source>
</reference>
<dbReference type="EMBL" id="CP002666">
    <property type="protein sequence ID" value="AEE45207.1"/>
    <property type="molecule type" value="Genomic_DNA"/>
</dbReference>
<dbReference type="GO" id="GO:0003677">
    <property type="term" value="F:DNA binding"/>
    <property type="evidence" value="ECO:0007669"/>
    <property type="project" value="UniProtKB-KW"/>
</dbReference>
<name>F4H2I1_CELFA</name>
<accession>F4H2I1</accession>
<evidence type="ECO:0000256" key="1">
    <source>
        <dbReference type="ARBA" id="ARBA00023125"/>
    </source>
</evidence>
<dbReference type="HOGENOM" id="CLU_045945_3_2_11"/>
<organism evidence="4 5">
    <name type="scientific">Cellulomonas fimi (strain ATCC 484 / DSM 20113 / JCM 1341 / CCUG 24087 / LMG 16345 / NBRC 15513 / NCIMB 8980 / NCTC 7547 / NRS-133)</name>
    <dbReference type="NCBI Taxonomy" id="590998"/>
    <lineage>
        <taxon>Bacteria</taxon>
        <taxon>Bacillati</taxon>
        <taxon>Actinomycetota</taxon>
        <taxon>Actinomycetes</taxon>
        <taxon>Micrococcales</taxon>
        <taxon>Cellulomonadaceae</taxon>
        <taxon>Cellulomonas</taxon>
    </lineage>
</organism>
<dbReference type="RefSeq" id="WP_013770233.1">
    <property type="nucleotide sequence ID" value="NC_015514.1"/>
</dbReference>
<evidence type="ECO:0000313" key="4">
    <source>
        <dbReference type="EMBL" id="AEE45207.1"/>
    </source>
</evidence>
<dbReference type="InterPro" id="IPR047057">
    <property type="entry name" value="MerR_fam"/>
</dbReference>
<dbReference type="Gene3D" id="1.10.1660.10">
    <property type="match status" value="1"/>
</dbReference>
<proteinExistence type="predicted"/>
<feature type="region of interest" description="Disordered" evidence="2">
    <location>
        <begin position="95"/>
        <end position="116"/>
    </location>
</feature>
<dbReference type="AlphaFoldDB" id="F4H2I1"/>
<dbReference type="STRING" id="590998.Celf_1071"/>
<dbReference type="Pfam" id="PF13411">
    <property type="entry name" value="MerR_1"/>
    <property type="match status" value="1"/>
</dbReference>
<feature type="domain" description="HTH merR-type" evidence="3">
    <location>
        <begin position="21"/>
        <end position="90"/>
    </location>
</feature>
<keyword evidence="1" id="KW-0238">DNA-binding</keyword>
<dbReference type="InterPro" id="IPR000551">
    <property type="entry name" value="MerR-type_HTH_dom"/>
</dbReference>
<dbReference type="PROSITE" id="PS50937">
    <property type="entry name" value="HTH_MERR_2"/>
    <property type="match status" value="1"/>
</dbReference>
<evidence type="ECO:0000256" key="2">
    <source>
        <dbReference type="SAM" id="MobiDB-lite"/>
    </source>
</evidence>
<evidence type="ECO:0000259" key="3">
    <source>
        <dbReference type="PROSITE" id="PS50937"/>
    </source>
</evidence>
<sequence>MPADEDGSTPATGATGTAAPALAVAAVAKRLGVAPATLRTWDRRYGLGPSEHAAGAHRRYSATDVERLLVMRRLTLDGVAPGEAARIALATDVDTPGRGSTVDTVPHPRAPHPDASPTAVVDAALAGDAERCARLLALGTAPGSAARWWTELVEPALARLARQTVVDRPGVDAPLTVRAAASAALRAATAASPHPSSPVVLVLVPAGEDRPLVVHALAAALVEHGVDARMVGGPVGGHHAAELVAMTRARAVVTVGRRPDPDLSVVERLAKDHPDVPQFVMLPDTAHEHVPVARHVHRARTFTGLLHEVLAVARPTAR</sequence>
<dbReference type="eggNOG" id="COG0789">
    <property type="taxonomic scope" value="Bacteria"/>
</dbReference>
<dbReference type="KEGG" id="cfi:Celf_1071"/>
<gene>
    <name evidence="4" type="ordered locus">Celf_1071</name>
</gene>
<dbReference type="SMART" id="SM00422">
    <property type="entry name" value="HTH_MERR"/>
    <property type="match status" value="1"/>
</dbReference>
<dbReference type="PANTHER" id="PTHR30204:SF97">
    <property type="entry name" value="MERR FAMILY REGULATORY PROTEIN"/>
    <property type="match status" value="1"/>
</dbReference>
<keyword evidence="5" id="KW-1185">Reference proteome</keyword>
<dbReference type="Proteomes" id="UP000008460">
    <property type="component" value="Chromosome"/>
</dbReference>
<dbReference type="SUPFAM" id="SSF46955">
    <property type="entry name" value="Putative DNA-binding domain"/>
    <property type="match status" value="1"/>
</dbReference>
<dbReference type="GO" id="GO:0003700">
    <property type="term" value="F:DNA-binding transcription factor activity"/>
    <property type="evidence" value="ECO:0007669"/>
    <property type="project" value="InterPro"/>
</dbReference>
<evidence type="ECO:0000313" key="5">
    <source>
        <dbReference type="Proteomes" id="UP000008460"/>
    </source>
</evidence>
<dbReference type="InterPro" id="IPR009061">
    <property type="entry name" value="DNA-bd_dom_put_sf"/>
</dbReference>
<protein>
    <submittedName>
        <fullName evidence="4">Regulatory protein MerR</fullName>
    </submittedName>
</protein>
<dbReference type="PANTHER" id="PTHR30204">
    <property type="entry name" value="REDOX-CYCLING DRUG-SENSING TRANSCRIPTIONAL ACTIVATOR SOXR"/>
    <property type="match status" value="1"/>
</dbReference>